<gene>
    <name evidence="7" type="ORF">ONZ51_g12529</name>
</gene>
<keyword evidence="2" id="KW-0479">Metal-binding</keyword>
<feature type="domain" description="HAT C-terminal dimerisation" evidence="6">
    <location>
        <begin position="33"/>
        <end position="115"/>
    </location>
</feature>
<dbReference type="PANTHER" id="PTHR46481">
    <property type="entry name" value="ZINC FINGER BED DOMAIN-CONTAINING PROTEIN 4"/>
    <property type="match status" value="1"/>
</dbReference>
<dbReference type="GO" id="GO:0046983">
    <property type="term" value="F:protein dimerization activity"/>
    <property type="evidence" value="ECO:0007669"/>
    <property type="project" value="InterPro"/>
</dbReference>
<evidence type="ECO:0000256" key="1">
    <source>
        <dbReference type="ARBA" id="ARBA00004123"/>
    </source>
</evidence>
<dbReference type="EMBL" id="JAPEVG010000793">
    <property type="protein sequence ID" value="KAJ8455290.1"/>
    <property type="molecule type" value="Genomic_DNA"/>
</dbReference>
<comment type="caution">
    <text evidence="7">The sequence shown here is derived from an EMBL/GenBank/DDBJ whole genome shotgun (WGS) entry which is preliminary data.</text>
</comment>
<evidence type="ECO:0000256" key="5">
    <source>
        <dbReference type="ARBA" id="ARBA00023242"/>
    </source>
</evidence>
<evidence type="ECO:0000256" key="4">
    <source>
        <dbReference type="ARBA" id="ARBA00022833"/>
    </source>
</evidence>
<dbReference type="Pfam" id="PF05699">
    <property type="entry name" value="Dimer_Tnp_hAT"/>
    <property type="match status" value="1"/>
</dbReference>
<dbReference type="InterPro" id="IPR012337">
    <property type="entry name" value="RNaseH-like_sf"/>
</dbReference>
<evidence type="ECO:0000259" key="6">
    <source>
        <dbReference type="Pfam" id="PF05699"/>
    </source>
</evidence>
<dbReference type="Proteomes" id="UP001215151">
    <property type="component" value="Unassembled WGS sequence"/>
</dbReference>
<sequence length="162" mass="18371">MAVFVSQSVSENIFDNMPDLFSGNSRRTLSNDELDLYLKAEPEAVSNPIQWWHTRRRLFPRLSRMALDYLTIPAPDPATSVDVERTFSRGRLLLPHVRNRLSAQTTRALLCLGAWSVRGFIKKADLIDVAKLPDVKAPESDVEMEDGWDVITLIRSDSRASE</sequence>
<organism evidence="7 8">
    <name type="scientific">Trametes cubensis</name>
    <dbReference type="NCBI Taxonomy" id="1111947"/>
    <lineage>
        <taxon>Eukaryota</taxon>
        <taxon>Fungi</taxon>
        <taxon>Dikarya</taxon>
        <taxon>Basidiomycota</taxon>
        <taxon>Agaricomycotina</taxon>
        <taxon>Agaricomycetes</taxon>
        <taxon>Polyporales</taxon>
        <taxon>Polyporaceae</taxon>
        <taxon>Trametes</taxon>
    </lineage>
</organism>
<reference evidence="7" key="1">
    <citation type="submission" date="2022-11" db="EMBL/GenBank/DDBJ databases">
        <title>Genome Sequence of Cubamyces cubensis.</title>
        <authorList>
            <person name="Buettner E."/>
        </authorList>
    </citation>
    <scope>NUCLEOTIDE SEQUENCE</scope>
    <source>
        <strain evidence="7">MPL-01</strain>
    </source>
</reference>
<dbReference type="GO" id="GO:0008270">
    <property type="term" value="F:zinc ion binding"/>
    <property type="evidence" value="ECO:0007669"/>
    <property type="project" value="UniProtKB-KW"/>
</dbReference>
<keyword evidence="4" id="KW-0862">Zinc</keyword>
<keyword evidence="5" id="KW-0539">Nucleus</keyword>
<evidence type="ECO:0000256" key="2">
    <source>
        <dbReference type="ARBA" id="ARBA00022723"/>
    </source>
</evidence>
<evidence type="ECO:0000256" key="3">
    <source>
        <dbReference type="ARBA" id="ARBA00022771"/>
    </source>
</evidence>
<evidence type="ECO:0000313" key="7">
    <source>
        <dbReference type="EMBL" id="KAJ8455290.1"/>
    </source>
</evidence>
<dbReference type="GO" id="GO:0005634">
    <property type="term" value="C:nucleus"/>
    <property type="evidence" value="ECO:0007669"/>
    <property type="project" value="UniProtKB-SubCell"/>
</dbReference>
<dbReference type="InterPro" id="IPR052035">
    <property type="entry name" value="ZnF_BED_domain_contain"/>
</dbReference>
<dbReference type="SUPFAM" id="SSF53098">
    <property type="entry name" value="Ribonuclease H-like"/>
    <property type="match status" value="1"/>
</dbReference>
<proteinExistence type="predicted"/>
<keyword evidence="3" id="KW-0863">Zinc-finger</keyword>
<name>A0AAD7TFU2_9APHY</name>
<protein>
    <recommendedName>
        <fullName evidence="6">HAT C-terminal dimerisation domain-containing protein</fullName>
    </recommendedName>
</protein>
<comment type="subcellular location">
    <subcellularLocation>
        <location evidence="1">Nucleus</location>
    </subcellularLocation>
</comment>
<dbReference type="PANTHER" id="PTHR46481:SF10">
    <property type="entry name" value="ZINC FINGER BED DOMAIN-CONTAINING PROTEIN 39"/>
    <property type="match status" value="1"/>
</dbReference>
<dbReference type="AlphaFoldDB" id="A0AAD7TFU2"/>
<accession>A0AAD7TFU2</accession>
<keyword evidence="8" id="KW-1185">Reference proteome</keyword>
<dbReference type="InterPro" id="IPR008906">
    <property type="entry name" value="HATC_C_dom"/>
</dbReference>
<evidence type="ECO:0000313" key="8">
    <source>
        <dbReference type="Proteomes" id="UP001215151"/>
    </source>
</evidence>